<keyword evidence="2" id="KW-1185">Reference proteome</keyword>
<comment type="caution">
    <text evidence="1">The sequence shown here is derived from an EMBL/GenBank/DDBJ whole genome shotgun (WGS) entry which is preliminary data.</text>
</comment>
<evidence type="ECO:0000313" key="1">
    <source>
        <dbReference type="EMBL" id="KAL3288239.1"/>
    </source>
</evidence>
<evidence type="ECO:0000313" key="2">
    <source>
        <dbReference type="Proteomes" id="UP001516400"/>
    </source>
</evidence>
<reference evidence="1 2" key="1">
    <citation type="journal article" date="2021" name="BMC Biol.">
        <title>Horizontally acquired antibacterial genes associated with adaptive radiation of ladybird beetles.</title>
        <authorList>
            <person name="Li H.S."/>
            <person name="Tang X.F."/>
            <person name="Huang Y.H."/>
            <person name="Xu Z.Y."/>
            <person name="Chen M.L."/>
            <person name="Du X.Y."/>
            <person name="Qiu B.Y."/>
            <person name="Chen P.T."/>
            <person name="Zhang W."/>
            <person name="Slipinski A."/>
            <person name="Escalona H.E."/>
            <person name="Waterhouse R.M."/>
            <person name="Zwick A."/>
            <person name="Pang H."/>
        </authorList>
    </citation>
    <scope>NUCLEOTIDE SEQUENCE [LARGE SCALE GENOMIC DNA]</scope>
    <source>
        <strain evidence="1">SYSU2018</strain>
    </source>
</reference>
<dbReference type="EMBL" id="JABFTP020000185">
    <property type="protein sequence ID" value="KAL3288239.1"/>
    <property type="molecule type" value="Genomic_DNA"/>
</dbReference>
<name>A0ABD2PBC1_9CUCU</name>
<dbReference type="Proteomes" id="UP001516400">
    <property type="component" value="Unassembled WGS sequence"/>
</dbReference>
<accession>A0ABD2PBC1</accession>
<gene>
    <name evidence="1" type="ORF">HHI36_002688</name>
</gene>
<proteinExistence type="predicted"/>
<sequence length="145" mass="16105">MSISFISKKGSVVLKKISISESIREIVNSIKYEAPVIDNQVVGSGEVMYSFKKMTFDKLKTLVSNLKNKSSGDDYITVKVFKEIFCVAGYHPLNLINTIFTANEMPAELKVSTIAPIALVPSPKRPEGCRPINLLPAVEKKCRLR</sequence>
<protein>
    <submittedName>
        <fullName evidence="1">Uncharacterized protein</fullName>
    </submittedName>
</protein>
<organism evidence="1 2">
    <name type="scientific">Cryptolaemus montrouzieri</name>
    <dbReference type="NCBI Taxonomy" id="559131"/>
    <lineage>
        <taxon>Eukaryota</taxon>
        <taxon>Metazoa</taxon>
        <taxon>Ecdysozoa</taxon>
        <taxon>Arthropoda</taxon>
        <taxon>Hexapoda</taxon>
        <taxon>Insecta</taxon>
        <taxon>Pterygota</taxon>
        <taxon>Neoptera</taxon>
        <taxon>Endopterygota</taxon>
        <taxon>Coleoptera</taxon>
        <taxon>Polyphaga</taxon>
        <taxon>Cucujiformia</taxon>
        <taxon>Coccinelloidea</taxon>
        <taxon>Coccinellidae</taxon>
        <taxon>Scymninae</taxon>
        <taxon>Scymnini</taxon>
        <taxon>Cryptolaemus</taxon>
    </lineage>
</organism>
<dbReference type="AlphaFoldDB" id="A0ABD2PBC1"/>